<gene>
    <name evidence="11" type="ORF">J2Z49_002475</name>
</gene>
<dbReference type="HAMAP" id="MF_01404">
    <property type="entry name" value="PvlArgDC"/>
    <property type="match status" value="1"/>
</dbReference>
<dbReference type="SFLD" id="SFLDG01170">
    <property type="entry name" value="Pyruvoyl-dependent_arginine_de"/>
    <property type="match status" value="1"/>
</dbReference>
<evidence type="ECO:0000256" key="6">
    <source>
        <dbReference type="ARBA" id="ARBA00023239"/>
    </source>
</evidence>
<keyword evidence="7" id="KW-0670">Pyruvate</keyword>
<feature type="compositionally biased region" description="Basic and acidic residues" evidence="9">
    <location>
        <begin position="156"/>
        <end position="178"/>
    </location>
</feature>
<evidence type="ECO:0000256" key="3">
    <source>
        <dbReference type="ARBA" id="ARBA00012426"/>
    </source>
</evidence>
<dbReference type="Gene3D" id="3.50.20.10">
    <property type="entry name" value="Pyruvoyl-Dependent Histidine Decarboxylase, subunit B"/>
    <property type="match status" value="1"/>
</dbReference>
<dbReference type="PANTHER" id="PTHR40438">
    <property type="entry name" value="PYRUVOYL-DEPENDENT ARGININE DECARBOXYLASE"/>
    <property type="match status" value="1"/>
</dbReference>
<name>A0ABU0B3R0_9FIRM</name>
<proteinExistence type="inferred from homology"/>
<evidence type="ECO:0000313" key="11">
    <source>
        <dbReference type="EMBL" id="MDQ0287354.1"/>
    </source>
</evidence>
<dbReference type="Proteomes" id="UP001225644">
    <property type="component" value="Unassembled WGS sequence"/>
</dbReference>
<evidence type="ECO:0000256" key="4">
    <source>
        <dbReference type="ARBA" id="ARBA00014727"/>
    </source>
</evidence>
<dbReference type="NCBIfam" id="TIGR00286">
    <property type="entry name" value="pyruvoyl-dependent arginine decarboxylase"/>
    <property type="match status" value="1"/>
</dbReference>
<evidence type="ECO:0000256" key="7">
    <source>
        <dbReference type="ARBA" id="ARBA00023317"/>
    </source>
</evidence>
<dbReference type="InterPro" id="IPR002724">
    <property type="entry name" value="Pyruvoyl-dep_arg_deCO2ase"/>
</dbReference>
<keyword evidence="6" id="KW-0456">Lyase</keyword>
<protein>
    <recommendedName>
        <fullName evidence="4">Pyruvoyl-dependent arginine decarboxylase AaxB</fullName>
        <ecNumber evidence="3">4.1.1.19</ecNumber>
    </recommendedName>
</protein>
<dbReference type="InterPro" id="IPR016105">
    <property type="entry name" value="Pyr-dep_his/arg-deCO2ase_sand"/>
</dbReference>
<comment type="similarity">
    <text evidence="2">Belongs to the pyruvoyl-dependent arginine decarboxylase family.</text>
</comment>
<keyword evidence="5" id="KW-0210">Decarboxylase</keyword>
<dbReference type="Pfam" id="PF01609">
    <property type="entry name" value="DDE_Tnp_1"/>
    <property type="match status" value="1"/>
</dbReference>
<feature type="region of interest" description="Disordered" evidence="9">
    <location>
        <begin position="154"/>
        <end position="178"/>
    </location>
</feature>
<organism evidence="11 12">
    <name type="scientific">Desulfofundulus luciae</name>
    <dbReference type="NCBI Taxonomy" id="74702"/>
    <lineage>
        <taxon>Bacteria</taxon>
        <taxon>Bacillati</taxon>
        <taxon>Bacillota</taxon>
        <taxon>Clostridia</taxon>
        <taxon>Eubacteriales</taxon>
        <taxon>Peptococcaceae</taxon>
        <taxon>Desulfofundulus</taxon>
    </lineage>
</organism>
<dbReference type="Gene3D" id="3.30.60.30">
    <property type="match status" value="1"/>
</dbReference>
<sequence>MAIIPQQRLFGWREIDELGDLERLVLVLEYLPDEELMQKLERERGHGRNDYPVRAVWNSILAGVVFQHTSVESLRRELKRNAQLRELCGFDPVLGEDAVPPSYVYSRMLVKLMQNADEVEKIFTRLVDEISTLLPDFGRVLALDSKAIHSLARGKKRDEEEKVPKPDGRRDTDADFGKKTYRGRRKDGTLWEKVVSWFGYKLHLIVDAVYELPVGFTVTRASASDVKEGHKLIERVAEQNPEIIERCETLVADKGYDDSKLIHRKNYLFFFVFCYNITCCSGAKRLGKGEFAVLPTPKKFFLTAASAEGHSELTAFDNALLAGRIGNINLVRVSSILPPGAEYDPELSIPPGSLVPTAYGYIISDVPGELIAAAVGIGFSEDTFGVIMEFAGKCSQKEAEARIEAMLREAFASRGMKLVDMKIAATEHRVEKIGCALAAVPLWY</sequence>
<dbReference type="PANTHER" id="PTHR40438:SF1">
    <property type="entry name" value="PYRUVOYL-DEPENDENT ARGININE DECARBOXYLASE"/>
    <property type="match status" value="1"/>
</dbReference>
<dbReference type="Pfam" id="PF01862">
    <property type="entry name" value="PvlArgDC"/>
    <property type="match status" value="1"/>
</dbReference>
<reference evidence="11 12" key="1">
    <citation type="submission" date="2023-07" db="EMBL/GenBank/DDBJ databases">
        <title>Genomic Encyclopedia of Type Strains, Phase IV (KMG-IV): sequencing the most valuable type-strain genomes for metagenomic binning, comparative biology and taxonomic classification.</title>
        <authorList>
            <person name="Goeker M."/>
        </authorList>
    </citation>
    <scope>NUCLEOTIDE SEQUENCE [LARGE SCALE GENOMIC DNA]</scope>
    <source>
        <strain evidence="11 12">DSM 12396</strain>
    </source>
</reference>
<dbReference type="InterPro" id="IPR016104">
    <property type="entry name" value="Pyr-dep_his/arg-deCO2ase"/>
</dbReference>
<evidence type="ECO:0000259" key="10">
    <source>
        <dbReference type="Pfam" id="PF01609"/>
    </source>
</evidence>
<dbReference type="SUPFAM" id="SSF56271">
    <property type="entry name" value="Pyruvoyl-dependent histidine and arginine decarboxylases"/>
    <property type="match status" value="1"/>
</dbReference>
<evidence type="ECO:0000256" key="2">
    <source>
        <dbReference type="ARBA" id="ARBA00008611"/>
    </source>
</evidence>
<dbReference type="EMBL" id="JAUSUX010000024">
    <property type="protein sequence ID" value="MDQ0287354.1"/>
    <property type="molecule type" value="Genomic_DNA"/>
</dbReference>
<comment type="catalytic activity">
    <reaction evidence="8">
        <text>L-arginine + H(+) = agmatine + CO2</text>
        <dbReference type="Rhea" id="RHEA:17641"/>
        <dbReference type="ChEBI" id="CHEBI:15378"/>
        <dbReference type="ChEBI" id="CHEBI:16526"/>
        <dbReference type="ChEBI" id="CHEBI:32682"/>
        <dbReference type="ChEBI" id="CHEBI:58145"/>
        <dbReference type="EC" id="4.1.1.19"/>
    </reaction>
</comment>
<feature type="domain" description="Transposase IS4-like" evidence="10">
    <location>
        <begin position="175"/>
        <end position="264"/>
    </location>
</feature>
<evidence type="ECO:0000256" key="1">
    <source>
        <dbReference type="ARBA" id="ARBA00001928"/>
    </source>
</evidence>
<evidence type="ECO:0000313" key="12">
    <source>
        <dbReference type="Proteomes" id="UP001225644"/>
    </source>
</evidence>
<comment type="caution">
    <text evidence="11">The sequence shown here is derived from an EMBL/GenBank/DDBJ whole genome shotgun (WGS) entry which is preliminary data.</text>
</comment>
<evidence type="ECO:0000256" key="8">
    <source>
        <dbReference type="ARBA" id="ARBA00049309"/>
    </source>
</evidence>
<comment type="cofactor">
    <cofactor evidence="1">
        <name>pyruvate</name>
        <dbReference type="ChEBI" id="CHEBI:15361"/>
    </cofactor>
</comment>
<dbReference type="SFLD" id="SFLDS00055">
    <property type="entry name" value="Pyruvoyl-Dependent_Histidine/A"/>
    <property type="match status" value="1"/>
</dbReference>
<keyword evidence="12" id="KW-1185">Reference proteome</keyword>
<evidence type="ECO:0000256" key="9">
    <source>
        <dbReference type="SAM" id="MobiDB-lite"/>
    </source>
</evidence>
<dbReference type="EC" id="4.1.1.19" evidence="3"/>
<dbReference type="InterPro" id="IPR002559">
    <property type="entry name" value="Transposase_11"/>
</dbReference>
<evidence type="ECO:0000256" key="5">
    <source>
        <dbReference type="ARBA" id="ARBA00022793"/>
    </source>
</evidence>
<dbReference type="SFLD" id="SFLDF00471">
    <property type="entry name" value="Pyruvoyl-dependent_arginine_de"/>
    <property type="match status" value="1"/>
</dbReference>
<accession>A0ABU0B3R0</accession>